<protein>
    <submittedName>
        <fullName evidence="4">Spermidine synthase</fullName>
    </submittedName>
</protein>
<dbReference type="CDD" id="cd02440">
    <property type="entry name" value="AdoMet_MTases"/>
    <property type="match status" value="1"/>
</dbReference>
<sequence>MAKAPHPEAGSFEISTGTAELTDDGVGGWLLTVNGAQSSHLDPFDPENLEFEYMRQMAAAIADAHPDPAAPLRVLHLGAAACALPRHLAHRYPGSRHVAVEIDAELARLAREWFDLPRAPRLRIRVGDAREVTESLTEHTRDVVIRDAFAESVTPLHLKTVEFTEAVKRVLAPGGLYLANVGDRRSLLSARMEVATVAEVFGHVALISDPAMLKGRRSGNIVVVASDGPLPDSAALQRTLRSDPEPARLLSGDEAAAFARSAPPLRDGRAGPRSRASHPAG</sequence>
<dbReference type="Proteomes" id="UP000239814">
    <property type="component" value="Chromosome"/>
</dbReference>
<dbReference type="SUPFAM" id="SSF53335">
    <property type="entry name" value="S-adenosyl-L-methionine-dependent methyltransferases"/>
    <property type="match status" value="1"/>
</dbReference>
<dbReference type="OrthoDB" id="8221452at2"/>
<dbReference type="RefSeq" id="WP_105942792.1">
    <property type="nucleotide sequence ID" value="NZ_CP027433.1"/>
</dbReference>
<dbReference type="NCBIfam" id="NF037959">
    <property type="entry name" value="MFS_SpdSyn"/>
    <property type="match status" value="1"/>
</dbReference>
<keyword evidence="5" id="KW-1185">Reference proteome</keyword>
<name>A0A2S0KHH1_9ACTN</name>
<evidence type="ECO:0000313" key="5">
    <source>
        <dbReference type="Proteomes" id="UP000239814"/>
    </source>
</evidence>
<dbReference type="Gene3D" id="3.40.50.150">
    <property type="entry name" value="Vaccinia Virus protein VP39"/>
    <property type="match status" value="1"/>
</dbReference>
<dbReference type="GO" id="GO:0006596">
    <property type="term" value="P:polyamine biosynthetic process"/>
    <property type="evidence" value="ECO:0007669"/>
    <property type="project" value="UniProtKB-KW"/>
</dbReference>
<dbReference type="EMBL" id="CP027433">
    <property type="protein sequence ID" value="AVM01081.1"/>
    <property type="molecule type" value="Genomic_DNA"/>
</dbReference>
<dbReference type="Pfam" id="PF08241">
    <property type="entry name" value="Methyltransf_11"/>
    <property type="match status" value="1"/>
</dbReference>
<evidence type="ECO:0000259" key="3">
    <source>
        <dbReference type="Pfam" id="PF08241"/>
    </source>
</evidence>
<gene>
    <name evidence="4" type="ORF">C6V83_13270</name>
</gene>
<reference evidence="4 5" key="1">
    <citation type="submission" date="2018-03" db="EMBL/GenBank/DDBJ databases">
        <title>Characteristics and genome of n-alkane degrading marine bacteria Gordonia iterans isolated from crude oil contaminated in Tae-an, South Korea.</title>
        <authorList>
            <person name="Lee S.-S."/>
            <person name="Kim H."/>
        </authorList>
    </citation>
    <scope>NUCLEOTIDE SEQUENCE [LARGE SCALE GENOMIC DNA]</scope>
    <source>
        <strain evidence="4 5">Co17</strain>
    </source>
</reference>
<organism evidence="4 5">
    <name type="scientific">Gordonia iterans</name>
    <dbReference type="NCBI Taxonomy" id="1004901"/>
    <lineage>
        <taxon>Bacteria</taxon>
        <taxon>Bacillati</taxon>
        <taxon>Actinomycetota</taxon>
        <taxon>Actinomycetes</taxon>
        <taxon>Mycobacteriales</taxon>
        <taxon>Gordoniaceae</taxon>
        <taxon>Gordonia</taxon>
    </lineage>
</organism>
<dbReference type="GO" id="GO:0008757">
    <property type="term" value="F:S-adenosylmethionine-dependent methyltransferase activity"/>
    <property type="evidence" value="ECO:0007669"/>
    <property type="project" value="InterPro"/>
</dbReference>
<evidence type="ECO:0000313" key="4">
    <source>
        <dbReference type="EMBL" id="AVM01081.1"/>
    </source>
</evidence>
<evidence type="ECO:0000256" key="2">
    <source>
        <dbReference type="SAM" id="MobiDB-lite"/>
    </source>
</evidence>
<evidence type="ECO:0000256" key="1">
    <source>
        <dbReference type="ARBA" id="ARBA00023115"/>
    </source>
</evidence>
<dbReference type="PANTHER" id="PTHR43317">
    <property type="entry name" value="THERMOSPERMINE SYNTHASE ACAULIS5"/>
    <property type="match status" value="1"/>
</dbReference>
<proteinExistence type="predicted"/>
<dbReference type="InterPro" id="IPR013216">
    <property type="entry name" value="Methyltransf_11"/>
</dbReference>
<feature type="region of interest" description="Disordered" evidence="2">
    <location>
        <begin position="243"/>
        <end position="281"/>
    </location>
</feature>
<accession>A0A2S0KHH1</accession>
<dbReference type="InterPro" id="IPR029063">
    <property type="entry name" value="SAM-dependent_MTases_sf"/>
</dbReference>
<dbReference type="AlphaFoldDB" id="A0A2S0KHH1"/>
<keyword evidence="1" id="KW-0620">Polyamine biosynthesis</keyword>
<dbReference type="PANTHER" id="PTHR43317:SF1">
    <property type="entry name" value="THERMOSPERMINE SYNTHASE ACAULIS5"/>
    <property type="match status" value="1"/>
</dbReference>
<dbReference type="KEGG" id="git:C6V83_13270"/>
<feature type="domain" description="Methyltransferase type 11" evidence="3">
    <location>
        <begin position="75"/>
        <end position="178"/>
    </location>
</feature>